<dbReference type="Gene3D" id="2.60.120.260">
    <property type="entry name" value="Galactose-binding domain-like"/>
    <property type="match status" value="1"/>
</dbReference>
<gene>
    <name evidence="6" type="ORF">EAH73_09155</name>
</gene>
<protein>
    <submittedName>
        <fullName evidence="6">Beta-glucuronidase</fullName>
    </submittedName>
</protein>
<dbReference type="Proteomes" id="UP000317646">
    <property type="component" value="Unassembled WGS sequence"/>
</dbReference>
<reference evidence="6 7" key="1">
    <citation type="journal article" date="2019" name="Environ. Microbiol.">
        <title>Species interactions and distinct microbial communities in high Arctic permafrost affected cryosols are associated with the CH4 and CO2 gas fluxes.</title>
        <authorList>
            <person name="Altshuler I."/>
            <person name="Hamel J."/>
            <person name="Turney S."/>
            <person name="Magnuson E."/>
            <person name="Levesque R."/>
            <person name="Greer C."/>
            <person name="Whyte L.G."/>
        </authorList>
    </citation>
    <scope>NUCLEOTIDE SEQUENCE [LARGE SCALE GENOMIC DNA]</scope>
    <source>
        <strain evidence="6 7">S9.2P</strain>
    </source>
</reference>
<dbReference type="SUPFAM" id="SSF49785">
    <property type="entry name" value="Galactose-binding domain-like"/>
    <property type="match status" value="1"/>
</dbReference>
<evidence type="ECO:0000259" key="5">
    <source>
        <dbReference type="Pfam" id="PF02837"/>
    </source>
</evidence>
<dbReference type="GO" id="GO:0004566">
    <property type="term" value="F:beta-glucuronidase activity"/>
    <property type="evidence" value="ECO:0007669"/>
    <property type="project" value="TreeGrafter"/>
</dbReference>
<name>A0A502GZ22_9BACT</name>
<evidence type="ECO:0000259" key="4">
    <source>
        <dbReference type="Pfam" id="PF02836"/>
    </source>
</evidence>
<dbReference type="InterPro" id="IPR017853">
    <property type="entry name" value="GH"/>
</dbReference>
<dbReference type="InterPro" id="IPR036156">
    <property type="entry name" value="Beta-gal/glucu_dom_sf"/>
</dbReference>
<dbReference type="Gene3D" id="3.20.20.80">
    <property type="entry name" value="Glycosidases"/>
    <property type="match status" value="1"/>
</dbReference>
<keyword evidence="2" id="KW-0378">Hydrolase</keyword>
<dbReference type="PROSITE" id="PS00608">
    <property type="entry name" value="GLYCOSYL_HYDROL_F2_2"/>
    <property type="match status" value="1"/>
</dbReference>
<dbReference type="Pfam" id="PF02836">
    <property type="entry name" value="Glyco_hydro_2_C"/>
    <property type="match status" value="1"/>
</dbReference>
<dbReference type="GO" id="GO:0005975">
    <property type="term" value="P:carbohydrate metabolic process"/>
    <property type="evidence" value="ECO:0007669"/>
    <property type="project" value="InterPro"/>
</dbReference>
<dbReference type="InterPro" id="IPR006103">
    <property type="entry name" value="Glyco_hydro_2_cat"/>
</dbReference>
<dbReference type="Gene3D" id="2.60.40.10">
    <property type="entry name" value="Immunoglobulins"/>
    <property type="match status" value="1"/>
</dbReference>
<proteinExistence type="inferred from homology"/>
<dbReference type="InterPro" id="IPR006101">
    <property type="entry name" value="Glyco_hydro_2"/>
</dbReference>
<organism evidence="6 7">
    <name type="scientific">Hymenobacter nivis</name>
    <dbReference type="NCBI Taxonomy" id="1850093"/>
    <lineage>
        <taxon>Bacteria</taxon>
        <taxon>Pseudomonadati</taxon>
        <taxon>Bacteroidota</taxon>
        <taxon>Cytophagia</taxon>
        <taxon>Cytophagales</taxon>
        <taxon>Hymenobacteraceae</taxon>
        <taxon>Hymenobacter</taxon>
    </lineage>
</organism>
<evidence type="ECO:0000256" key="2">
    <source>
        <dbReference type="ARBA" id="ARBA00022801"/>
    </source>
</evidence>
<comment type="caution">
    <text evidence="6">The sequence shown here is derived from an EMBL/GenBank/DDBJ whole genome shotgun (WGS) entry which is preliminary data.</text>
</comment>
<dbReference type="InterPro" id="IPR006104">
    <property type="entry name" value="Glyco_hydro_2_N"/>
</dbReference>
<dbReference type="InterPro" id="IPR013783">
    <property type="entry name" value="Ig-like_fold"/>
</dbReference>
<sequence>MPCNGALAVPPSCAWSCVRALGQDQAQLGGTASATITSPPGAPGTHLLPSFPMTKYLAPALLLACLGAPADRAAAQATAAPAPAAPAVYPLLTNVPNRAGQSLDGTWRCIIDPMENGYYSYRYVPSPNGFFKNQKPKDKSDLVEYDFDTAEQLQVPGDWNTQQEKLFFYEGTIWYKKSFTFRKTAGKRQFLYFGAANYEAKVYLNGEKLGEHTGGFTPFNFEVTAALKEGENFVIVKVDNTRHRTDIPTNNSDWWNFGGLTRSVQLVETPETFVREAVVQLKKGSADELEGWVQLDGPARAQPVTVALPEARWQLTLTPNAAGYAKLAGRVKRLDRWVPEHPRRYLVRVASGQDVYQDSIGFRTIETRGQDILLNGKSIFLRGISIHEVSPQTGGRVTTPEECRTLLRWAKELNCNFVRLAHYPHNEAMIREAEKMGILVWSEIPVYWTIEWENPAVLANAQQQLTDMITRDRNRAAIVLWSVANETPLGAPRLQFLTALVRTARALDATRLITGALEIHTSEAGARTIDDPLGKEFDVIGVNNYCGWYSGTPESCGDLQWKTTYDKPMIMSEYGAGALQGRHGPADERWTEEYQDAVFKSNIAMLEKIPFLRGASPWILMDFHSARRPLPGVQDYYNRKGLISERGVKKQAFYTLQDYYRRKKQQSAP</sequence>
<keyword evidence="7" id="KW-1185">Reference proteome</keyword>
<feature type="domain" description="Glycoside hydrolase family 2 catalytic" evidence="4">
    <location>
        <begin position="366"/>
        <end position="605"/>
    </location>
</feature>
<accession>A0A502GZ22</accession>
<evidence type="ECO:0000256" key="3">
    <source>
        <dbReference type="ARBA" id="ARBA00023295"/>
    </source>
</evidence>
<dbReference type="PANTHER" id="PTHR10066:SF67">
    <property type="entry name" value="BETA-GLUCURONIDASE"/>
    <property type="match status" value="1"/>
</dbReference>
<dbReference type="PANTHER" id="PTHR10066">
    <property type="entry name" value="BETA-GLUCURONIDASE"/>
    <property type="match status" value="1"/>
</dbReference>
<feature type="domain" description="Glycosyl hydrolases family 2 sugar binding" evidence="5">
    <location>
        <begin position="163"/>
        <end position="270"/>
    </location>
</feature>
<comment type="similarity">
    <text evidence="1">Belongs to the glycosyl hydrolase 2 family.</text>
</comment>
<dbReference type="GO" id="GO:0019391">
    <property type="term" value="P:glucuronoside catabolic process"/>
    <property type="evidence" value="ECO:0007669"/>
    <property type="project" value="TreeGrafter"/>
</dbReference>
<evidence type="ECO:0000256" key="1">
    <source>
        <dbReference type="ARBA" id="ARBA00007401"/>
    </source>
</evidence>
<dbReference type="InterPro" id="IPR008979">
    <property type="entry name" value="Galactose-bd-like_sf"/>
</dbReference>
<evidence type="ECO:0000313" key="6">
    <source>
        <dbReference type="EMBL" id="TPG66558.1"/>
    </source>
</evidence>
<evidence type="ECO:0000313" key="7">
    <source>
        <dbReference type="Proteomes" id="UP000317646"/>
    </source>
</evidence>
<dbReference type="PRINTS" id="PR00132">
    <property type="entry name" value="GLHYDRLASE2"/>
</dbReference>
<dbReference type="SUPFAM" id="SSF49303">
    <property type="entry name" value="beta-Galactosidase/glucuronidase domain"/>
    <property type="match status" value="1"/>
</dbReference>
<dbReference type="InterPro" id="IPR023232">
    <property type="entry name" value="Glyco_hydro_2_AS"/>
</dbReference>
<dbReference type="SUPFAM" id="SSF51445">
    <property type="entry name" value="(Trans)glycosidases"/>
    <property type="match status" value="1"/>
</dbReference>
<dbReference type="EMBL" id="RCYZ01000003">
    <property type="protein sequence ID" value="TPG66558.1"/>
    <property type="molecule type" value="Genomic_DNA"/>
</dbReference>
<dbReference type="AlphaFoldDB" id="A0A502GZ22"/>
<dbReference type="Pfam" id="PF02837">
    <property type="entry name" value="Glyco_hydro_2_N"/>
    <property type="match status" value="1"/>
</dbReference>
<dbReference type="GO" id="GO:0030246">
    <property type="term" value="F:carbohydrate binding"/>
    <property type="evidence" value="ECO:0007669"/>
    <property type="project" value="TreeGrafter"/>
</dbReference>
<keyword evidence="3" id="KW-0326">Glycosidase</keyword>